<evidence type="ECO:0000256" key="1">
    <source>
        <dbReference type="SAM" id="Phobius"/>
    </source>
</evidence>
<organism evidence="2 3">
    <name type="scientific">Paenibacillus lemnae</name>
    <dbReference type="NCBI Taxonomy" id="1330551"/>
    <lineage>
        <taxon>Bacteria</taxon>
        <taxon>Bacillati</taxon>
        <taxon>Bacillota</taxon>
        <taxon>Bacilli</taxon>
        <taxon>Bacillales</taxon>
        <taxon>Paenibacillaceae</taxon>
        <taxon>Paenibacillus</taxon>
    </lineage>
</organism>
<dbReference type="AlphaFoldDB" id="A0A848M6D0"/>
<protein>
    <submittedName>
        <fullName evidence="2">Uncharacterized protein</fullName>
    </submittedName>
</protein>
<name>A0A848M6D0_PAELE</name>
<keyword evidence="1" id="KW-0472">Membrane</keyword>
<keyword evidence="3" id="KW-1185">Reference proteome</keyword>
<keyword evidence="1" id="KW-0812">Transmembrane</keyword>
<sequence>MNMHSILKHKYELRIPLLLFTLGFAISASRSLGLMFQDQGVQAFSYPLVVLLSVLAFHKT</sequence>
<reference evidence="2 3" key="1">
    <citation type="submission" date="2020-04" db="EMBL/GenBank/DDBJ databases">
        <title>Paenibacillus algicola sp. nov., a novel marine bacterium producing alginate lyase.</title>
        <authorList>
            <person name="Huang H."/>
        </authorList>
    </citation>
    <scope>NUCLEOTIDE SEQUENCE [LARGE SCALE GENOMIC DNA]</scope>
    <source>
        <strain evidence="2 3">L7-75</strain>
    </source>
</reference>
<evidence type="ECO:0000313" key="2">
    <source>
        <dbReference type="EMBL" id="NMO95154.1"/>
    </source>
</evidence>
<keyword evidence="1" id="KW-1133">Transmembrane helix</keyword>
<dbReference type="EMBL" id="JABBPN010000003">
    <property type="protein sequence ID" value="NMO95154.1"/>
    <property type="molecule type" value="Genomic_DNA"/>
</dbReference>
<feature type="transmembrane region" description="Helical" evidence="1">
    <location>
        <begin position="41"/>
        <end position="58"/>
    </location>
</feature>
<dbReference type="Proteomes" id="UP000565468">
    <property type="component" value="Unassembled WGS sequence"/>
</dbReference>
<gene>
    <name evidence="2" type="ORF">HII30_05045</name>
</gene>
<comment type="caution">
    <text evidence="2">The sequence shown here is derived from an EMBL/GenBank/DDBJ whole genome shotgun (WGS) entry which is preliminary data.</text>
</comment>
<dbReference type="RefSeq" id="WP_169503907.1">
    <property type="nucleotide sequence ID" value="NZ_JABBPN010000003.1"/>
</dbReference>
<proteinExistence type="predicted"/>
<accession>A0A848M6D0</accession>
<evidence type="ECO:0000313" key="3">
    <source>
        <dbReference type="Proteomes" id="UP000565468"/>
    </source>
</evidence>